<accession>A0A2I0BGJ8</accession>
<reference evidence="3 4" key="1">
    <citation type="journal article" date="2017" name="Nature">
        <title>The Apostasia genome and the evolution of orchids.</title>
        <authorList>
            <person name="Zhang G.Q."/>
            <person name="Liu K.W."/>
            <person name="Li Z."/>
            <person name="Lohaus R."/>
            <person name="Hsiao Y.Y."/>
            <person name="Niu S.C."/>
            <person name="Wang J.Y."/>
            <person name="Lin Y.C."/>
            <person name="Xu Q."/>
            <person name="Chen L.J."/>
            <person name="Yoshida K."/>
            <person name="Fujiwara S."/>
            <person name="Wang Z.W."/>
            <person name="Zhang Y.Q."/>
            <person name="Mitsuda N."/>
            <person name="Wang M."/>
            <person name="Liu G.H."/>
            <person name="Pecoraro L."/>
            <person name="Huang H.X."/>
            <person name="Xiao X.J."/>
            <person name="Lin M."/>
            <person name="Wu X.Y."/>
            <person name="Wu W.L."/>
            <person name="Chen Y.Y."/>
            <person name="Chang S.B."/>
            <person name="Sakamoto S."/>
            <person name="Ohme-Takagi M."/>
            <person name="Yagi M."/>
            <person name="Zeng S.J."/>
            <person name="Shen C.Y."/>
            <person name="Yeh C.M."/>
            <person name="Luo Y.B."/>
            <person name="Tsai W.C."/>
            <person name="Van de Peer Y."/>
            <person name="Liu Z.J."/>
        </authorList>
    </citation>
    <scope>NUCLEOTIDE SEQUENCE [LARGE SCALE GENOMIC DNA]</scope>
    <source>
        <strain evidence="4">cv. Shenzhen</strain>
        <tissue evidence="3">Stem</tissue>
    </source>
</reference>
<protein>
    <submittedName>
        <fullName evidence="3">Uncharacterized protein</fullName>
    </submittedName>
</protein>
<dbReference type="EMBL" id="KZ451885">
    <property type="protein sequence ID" value="PKA66927.1"/>
    <property type="molecule type" value="Genomic_DNA"/>
</dbReference>
<evidence type="ECO:0000313" key="3">
    <source>
        <dbReference type="EMBL" id="PKA66927.1"/>
    </source>
</evidence>
<keyword evidence="2" id="KW-0472">Membrane</keyword>
<feature type="compositionally biased region" description="Basic and acidic residues" evidence="1">
    <location>
        <begin position="9"/>
        <end position="22"/>
    </location>
</feature>
<evidence type="ECO:0000313" key="4">
    <source>
        <dbReference type="Proteomes" id="UP000236161"/>
    </source>
</evidence>
<gene>
    <name evidence="3" type="ORF">AXF42_Ash003584</name>
</gene>
<feature type="transmembrane region" description="Helical" evidence="2">
    <location>
        <begin position="64"/>
        <end position="86"/>
    </location>
</feature>
<keyword evidence="2" id="KW-0812">Transmembrane</keyword>
<dbReference type="Proteomes" id="UP000236161">
    <property type="component" value="Unassembled WGS sequence"/>
</dbReference>
<keyword evidence="4" id="KW-1185">Reference proteome</keyword>
<proteinExistence type="predicted"/>
<evidence type="ECO:0000256" key="1">
    <source>
        <dbReference type="SAM" id="MobiDB-lite"/>
    </source>
</evidence>
<feature type="region of interest" description="Disordered" evidence="1">
    <location>
        <begin position="1"/>
        <end position="29"/>
    </location>
</feature>
<name>A0A2I0BGJ8_9ASPA</name>
<dbReference type="AlphaFoldDB" id="A0A2I0BGJ8"/>
<organism evidence="3 4">
    <name type="scientific">Apostasia shenzhenica</name>
    <dbReference type="NCBI Taxonomy" id="1088818"/>
    <lineage>
        <taxon>Eukaryota</taxon>
        <taxon>Viridiplantae</taxon>
        <taxon>Streptophyta</taxon>
        <taxon>Embryophyta</taxon>
        <taxon>Tracheophyta</taxon>
        <taxon>Spermatophyta</taxon>
        <taxon>Magnoliopsida</taxon>
        <taxon>Liliopsida</taxon>
        <taxon>Asparagales</taxon>
        <taxon>Orchidaceae</taxon>
        <taxon>Apostasioideae</taxon>
        <taxon>Apostasia</taxon>
    </lineage>
</organism>
<keyword evidence="2" id="KW-1133">Transmembrane helix</keyword>
<evidence type="ECO:0000256" key="2">
    <source>
        <dbReference type="SAM" id="Phobius"/>
    </source>
</evidence>
<sequence length="127" mass="14512">MLEEESESSAEKGADQGEDNRKLGSVNRLQIFAERKNPPTRCRRRDDAGYAGDQRIRVGRRRRILIYSEVGCCLLFCTVDLLLPFANREGFCLPEEEQQIRDLRRESVTGEMTQSTPETGIFICRGV</sequence>